<keyword evidence="1" id="KW-0143">Chaperone</keyword>
<feature type="compositionally biased region" description="Polar residues" evidence="2">
    <location>
        <begin position="1"/>
        <end position="16"/>
    </location>
</feature>
<sequence length="306" mass="35374">MENNYFSSPWNPNPNSHGHRSFSPREKPKRRSPSKPKVGTVRSVEEAVTEMKRKSSAAVRIQSLLRGFLVRRKVGTVRRIEREVDEIERMIKRDEASIRWEEKERIRVNEALMRVLLRLDSVCGVRDYRRRVIRRVIMMQERVDSLSEAIGGRETPENREETMVDQEEAIKEGSLVEGPTKCQETLEFPINAGSSLEELTKTQETLEFGVDDKASRMEVDWSMVEGCSGLKSMMERMAEENEALKGLMAELCERSALQCDLMRGIMKKVEQLESTVQEMEMRRKKKREANTPLESENNKCCNKSGE</sequence>
<feature type="region of interest" description="Disordered" evidence="2">
    <location>
        <begin position="276"/>
        <end position="306"/>
    </location>
</feature>
<accession>A0AAX6ERR5</accession>
<evidence type="ECO:0000313" key="4">
    <source>
        <dbReference type="EMBL" id="KAJ6806764.1"/>
    </source>
</evidence>
<dbReference type="CDD" id="cd23767">
    <property type="entry name" value="IQCD"/>
    <property type="match status" value="1"/>
</dbReference>
<dbReference type="PROSITE" id="PS50096">
    <property type="entry name" value="IQ"/>
    <property type="match status" value="1"/>
</dbReference>
<evidence type="ECO:0000313" key="5">
    <source>
        <dbReference type="Proteomes" id="UP001140949"/>
    </source>
</evidence>
<organism evidence="4 5">
    <name type="scientific">Iris pallida</name>
    <name type="common">Sweet iris</name>
    <dbReference type="NCBI Taxonomy" id="29817"/>
    <lineage>
        <taxon>Eukaryota</taxon>
        <taxon>Viridiplantae</taxon>
        <taxon>Streptophyta</taxon>
        <taxon>Embryophyta</taxon>
        <taxon>Tracheophyta</taxon>
        <taxon>Spermatophyta</taxon>
        <taxon>Magnoliopsida</taxon>
        <taxon>Liliopsida</taxon>
        <taxon>Asparagales</taxon>
        <taxon>Iridaceae</taxon>
        <taxon>Iridoideae</taxon>
        <taxon>Irideae</taxon>
        <taxon>Iris</taxon>
    </lineage>
</organism>
<dbReference type="Pfam" id="PF00612">
    <property type="entry name" value="IQ"/>
    <property type="match status" value="1"/>
</dbReference>
<dbReference type="PROSITE" id="PS51035">
    <property type="entry name" value="BAG"/>
    <property type="match status" value="1"/>
</dbReference>
<comment type="caution">
    <text evidence="4">The sequence shown here is derived from an EMBL/GenBank/DDBJ whole genome shotgun (WGS) entry which is preliminary data.</text>
</comment>
<dbReference type="PANTHER" id="PTHR33322:SF4">
    <property type="entry name" value="BAG DOMAIN CONTAINING PROTEIN, EXPRESSED"/>
    <property type="match status" value="1"/>
</dbReference>
<dbReference type="SUPFAM" id="SSF63491">
    <property type="entry name" value="BAG domain"/>
    <property type="match status" value="1"/>
</dbReference>
<keyword evidence="5" id="KW-1185">Reference proteome</keyword>
<protein>
    <recommendedName>
        <fullName evidence="3">BAG domain-containing protein</fullName>
    </recommendedName>
</protein>
<dbReference type="InterPro" id="IPR040400">
    <property type="entry name" value="BAG5/6/7/8"/>
</dbReference>
<dbReference type="Proteomes" id="UP001140949">
    <property type="component" value="Unassembled WGS sequence"/>
</dbReference>
<dbReference type="PANTHER" id="PTHR33322">
    <property type="entry name" value="BAG DOMAIN CONTAINING PROTEIN, EXPRESSED"/>
    <property type="match status" value="1"/>
</dbReference>
<feature type="region of interest" description="Disordered" evidence="2">
    <location>
        <begin position="1"/>
        <end position="41"/>
    </location>
</feature>
<evidence type="ECO:0000256" key="2">
    <source>
        <dbReference type="SAM" id="MobiDB-lite"/>
    </source>
</evidence>
<proteinExistence type="predicted"/>
<dbReference type="SMART" id="SM00264">
    <property type="entry name" value="BAG"/>
    <property type="match status" value="1"/>
</dbReference>
<dbReference type="Pfam" id="PF02179">
    <property type="entry name" value="BAG"/>
    <property type="match status" value="1"/>
</dbReference>
<dbReference type="GO" id="GO:0051087">
    <property type="term" value="F:protein-folding chaperone binding"/>
    <property type="evidence" value="ECO:0007669"/>
    <property type="project" value="InterPro"/>
</dbReference>
<dbReference type="InterPro" id="IPR003103">
    <property type="entry name" value="BAG_domain"/>
</dbReference>
<dbReference type="AlphaFoldDB" id="A0AAX6ERR5"/>
<dbReference type="InterPro" id="IPR036533">
    <property type="entry name" value="BAG_dom_sf"/>
</dbReference>
<reference evidence="4" key="1">
    <citation type="journal article" date="2023" name="GigaByte">
        <title>Genome assembly of the bearded iris, Iris pallida Lam.</title>
        <authorList>
            <person name="Bruccoleri R.E."/>
            <person name="Oakeley E.J."/>
            <person name="Faust A.M.E."/>
            <person name="Altorfer M."/>
            <person name="Dessus-Babus S."/>
            <person name="Burckhardt D."/>
            <person name="Oertli M."/>
            <person name="Naumann U."/>
            <person name="Petersen F."/>
            <person name="Wong J."/>
        </authorList>
    </citation>
    <scope>NUCLEOTIDE SEQUENCE</scope>
    <source>
        <strain evidence="4">GSM-AAB239-AS_SAM_17_03QT</strain>
    </source>
</reference>
<evidence type="ECO:0000259" key="3">
    <source>
        <dbReference type="PROSITE" id="PS51035"/>
    </source>
</evidence>
<dbReference type="GO" id="GO:0009506">
    <property type="term" value="C:plasmodesma"/>
    <property type="evidence" value="ECO:0007669"/>
    <property type="project" value="TreeGrafter"/>
</dbReference>
<gene>
    <name evidence="4" type="ORF">M6B38_105415</name>
</gene>
<feature type="compositionally biased region" description="Basic residues" evidence="2">
    <location>
        <begin position="17"/>
        <end position="34"/>
    </location>
</feature>
<dbReference type="InterPro" id="IPR000048">
    <property type="entry name" value="IQ_motif_EF-hand-BS"/>
</dbReference>
<feature type="compositionally biased region" description="Polar residues" evidence="2">
    <location>
        <begin position="292"/>
        <end position="306"/>
    </location>
</feature>
<feature type="domain" description="BAG" evidence="3">
    <location>
        <begin position="76"/>
        <end position="147"/>
    </location>
</feature>
<name>A0AAX6ERR5_IRIPA</name>
<evidence type="ECO:0000256" key="1">
    <source>
        <dbReference type="ARBA" id="ARBA00023186"/>
    </source>
</evidence>
<dbReference type="Gene3D" id="1.20.58.120">
    <property type="entry name" value="BAG domain"/>
    <property type="match status" value="1"/>
</dbReference>
<dbReference type="GO" id="GO:0006457">
    <property type="term" value="P:protein folding"/>
    <property type="evidence" value="ECO:0007669"/>
    <property type="project" value="TreeGrafter"/>
</dbReference>
<dbReference type="EMBL" id="JANAVB010034418">
    <property type="protein sequence ID" value="KAJ6806764.1"/>
    <property type="molecule type" value="Genomic_DNA"/>
</dbReference>
<reference evidence="4" key="2">
    <citation type="submission" date="2023-04" db="EMBL/GenBank/DDBJ databases">
        <authorList>
            <person name="Bruccoleri R.E."/>
            <person name="Oakeley E.J."/>
            <person name="Faust A.-M."/>
            <person name="Dessus-Babus S."/>
            <person name="Altorfer M."/>
            <person name="Burckhardt D."/>
            <person name="Oertli M."/>
            <person name="Naumann U."/>
            <person name="Petersen F."/>
            <person name="Wong J."/>
        </authorList>
    </citation>
    <scope>NUCLEOTIDE SEQUENCE</scope>
    <source>
        <strain evidence="4">GSM-AAB239-AS_SAM_17_03QT</strain>
        <tissue evidence="4">Leaf</tissue>
    </source>
</reference>